<dbReference type="AlphaFoldDB" id="A0A1J4KQE3"/>
<dbReference type="SUPFAM" id="SSF56112">
    <property type="entry name" value="Protein kinase-like (PK-like)"/>
    <property type="match status" value="1"/>
</dbReference>
<dbReference type="Gene3D" id="1.10.510.10">
    <property type="entry name" value="Transferase(Phosphotransferase) domain 1"/>
    <property type="match status" value="1"/>
</dbReference>
<evidence type="ECO:0000256" key="6">
    <source>
        <dbReference type="PROSITE-ProRule" id="PRU10141"/>
    </source>
</evidence>
<comment type="catalytic activity">
    <reaction evidence="4">
        <text>L-threonyl-[protein] + ATP = O-phospho-L-threonyl-[protein] + ADP + H(+)</text>
        <dbReference type="Rhea" id="RHEA:46608"/>
        <dbReference type="Rhea" id="RHEA-COMP:11060"/>
        <dbReference type="Rhea" id="RHEA-COMP:11605"/>
        <dbReference type="ChEBI" id="CHEBI:15378"/>
        <dbReference type="ChEBI" id="CHEBI:30013"/>
        <dbReference type="ChEBI" id="CHEBI:30616"/>
        <dbReference type="ChEBI" id="CHEBI:61977"/>
        <dbReference type="ChEBI" id="CHEBI:456216"/>
        <dbReference type="EC" id="2.7.11.1"/>
    </reaction>
</comment>
<dbReference type="InterPro" id="IPR011009">
    <property type="entry name" value="Kinase-like_dom_sf"/>
</dbReference>
<dbReference type="InterPro" id="IPR008271">
    <property type="entry name" value="Ser/Thr_kinase_AS"/>
</dbReference>
<sequence length="390" mass="45141">MFMKKIGNYEMGGIIGEGSFSFVKCGMHLPTQSNVAVKLFNKKSMEPNSLTLTRFYREVNVFSKCDHPYIARYYDLLEDDNFLYLVQEFAPKGNLLESVNARGFLPEKDCRKYFCQMLSAVDYIHNEFHVVHRDLKAENILLDENDNVKLIDFGLCNILDDEKDFLLKTACGSPAYASPEIFRGEQYNQSSDIWSLGIILYAISCCQLPFEDNNVNRLLEKIVFTEPDYPMMFSSCLIDLLKKMLEKNPEKRITIQEIWDHPWVNRNNKSLYSYPNSGPKIEEQEVYDLMINMNIFDISYSNDHENVNNADKAAYRIIERKLLIQKMAQKKCVTLLTPTKILVKSVLKIALNNALPSTILMRRKSNSDAFRVKESEPLIRRNSLVPLQGK</sequence>
<dbReference type="CDD" id="cd14003">
    <property type="entry name" value="STKc_AMPK-like"/>
    <property type="match status" value="1"/>
</dbReference>
<dbReference type="PROSITE" id="PS00108">
    <property type="entry name" value="PROTEIN_KINASE_ST"/>
    <property type="match status" value="1"/>
</dbReference>
<evidence type="ECO:0000313" key="9">
    <source>
        <dbReference type="EMBL" id="OHT13511.1"/>
    </source>
</evidence>
<evidence type="ECO:0000256" key="4">
    <source>
        <dbReference type="ARBA" id="ARBA00047899"/>
    </source>
</evidence>
<organism evidence="9 10">
    <name type="scientific">Tritrichomonas foetus</name>
    <dbReference type="NCBI Taxonomy" id="1144522"/>
    <lineage>
        <taxon>Eukaryota</taxon>
        <taxon>Metamonada</taxon>
        <taxon>Parabasalia</taxon>
        <taxon>Tritrichomonadida</taxon>
        <taxon>Tritrichomonadidae</taxon>
        <taxon>Tritrichomonas</taxon>
    </lineage>
</organism>
<dbReference type="GO" id="GO:0005737">
    <property type="term" value="C:cytoplasm"/>
    <property type="evidence" value="ECO:0007669"/>
    <property type="project" value="TreeGrafter"/>
</dbReference>
<evidence type="ECO:0000259" key="8">
    <source>
        <dbReference type="PROSITE" id="PS50011"/>
    </source>
</evidence>
<keyword evidence="7" id="KW-0723">Serine/threonine-protein kinase</keyword>
<dbReference type="EC" id="2.7.11.1" evidence="1"/>
<dbReference type="VEuPathDB" id="TrichDB:TRFO_16265"/>
<proteinExistence type="inferred from homology"/>
<dbReference type="Pfam" id="PF00069">
    <property type="entry name" value="Pkinase"/>
    <property type="match status" value="1"/>
</dbReference>
<dbReference type="PROSITE" id="PS00107">
    <property type="entry name" value="PROTEIN_KINASE_ATP"/>
    <property type="match status" value="1"/>
</dbReference>
<keyword evidence="9" id="KW-0418">Kinase</keyword>
<evidence type="ECO:0000256" key="7">
    <source>
        <dbReference type="RuleBase" id="RU000304"/>
    </source>
</evidence>
<evidence type="ECO:0000256" key="5">
    <source>
        <dbReference type="ARBA" id="ARBA00048679"/>
    </source>
</evidence>
<dbReference type="GO" id="GO:0005524">
    <property type="term" value="F:ATP binding"/>
    <property type="evidence" value="ECO:0007669"/>
    <property type="project" value="UniProtKB-UniRule"/>
</dbReference>
<feature type="binding site" evidence="6">
    <location>
        <position position="38"/>
    </location>
    <ligand>
        <name>ATP</name>
        <dbReference type="ChEBI" id="CHEBI:30616"/>
    </ligand>
</feature>
<comment type="catalytic activity">
    <reaction evidence="5">
        <text>L-seryl-[protein] + ATP = O-phospho-L-seryl-[protein] + ADP + H(+)</text>
        <dbReference type="Rhea" id="RHEA:17989"/>
        <dbReference type="Rhea" id="RHEA-COMP:9863"/>
        <dbReference type="Rhea" id="RHEA-COMP:11604"/>
        <dbReference type="ChEBI" id="CHEBI:15378"/>
        <dbReference type="ChEBI" id="CHEBI:29999"/>
        <dbReference type="ChEBI" id="CHEBI:30616"/>
        <dbReference type="ChEBI" id="CHEBI:83421"/>
        <dbReference type="ChEBI" id="CHEBI:456216"/>
        <dbReference type="EC" id="2.7.11.1"/>
    </reaction>
</comment>
<keyword evidence="3 6" id="KW-0067">ATP-binding</keyword>
<dbReference type="Proteomes" id="UP000179807">
    <property type="component" value="Unassembled WGS sequence"/>
</dbReference>
<feature type="domain" description="Protein kinase" evidence="8">
    <location>
        <begin position="9"/>
        <end position="264"/>
    </location>
</feature>
<dbReference type="FunFam" id="1.10.510.10:FF:000592">
    <property type="entry name" value="CAMK family protein kinase"/>
    <property type="match status" value="1"/>
</dbReference>
<evidence type="ECO:0000313" key="10">
    <source>
        <dbReference type="Proteomes" id="UP000179807"/>
    </source>
</evidence>
<evidence type="ECO:0000256" key="3">
    <source>
        <dbReference type="ARBA" id="ARBA00022840"/>
    </source>
</evidence>
<gene>
    <name evidence="9" type="ORF">TRFO_16265</name>
</gene>
<dbReference type="SMART" id="SM00220">
    <property type="entry name" value="S_TKc"/>
    <property type="match status" value="1"/>
</dbReference>
<comment type="caution">
    <text evidence="9">The sequence shown here is derived from an EMBL/GenBank/DDBJ whole genome shotgun (WGS) entry which is preliminary data.</text>
</comment>
<dbReference type="GO" id="GO:0035556">
    <property type="term" value="P:intracellular signal transduction"/>
    <property type="evidence" value="ECO:0007669"/>
    <property type="project" value="TreeGrafter"/>
</dbReference>
<comment type="similarity">
    <text evidence="7">Belongs to the protein kinase superfamily.</text>
</comment>
<dbReference type="PANTHER" id="PTHR24346">
    <property type="entry name" value="MAP/MICROTUBULE AFFINITY-REGULATING KINASE"/>
    <property type="match status" value="1"/>
</dbReference>
<accession>A0A1J4KQE3</accession>
<keyword evidence="10" id="KW-1185">Reference proteome</keyword>
<name>A0A1J4KQE3_9EUKA</name>
<dbReference type="InterPro" id="IPR017441">
    <property type="entry name" value="Protein_kinase_ATP_BS"/>
</dbReference>
<reference evidence="9" key="1">
    <citation type="submission" date="2016-10" db="EMBL/GenBank/DDBJ databases">
        <authorList>
            <person name="Benchimol M."/>
            <person name="Almeida L.G."/>
            <person name="Vasconcelos A.T."/>
            <person name="Perreira-Neves A."/>
            <person name="Rosa I.A."/>
            <person name="Tasca T."/>
            <person name="Bogo M.R."/>
            <person name="de Souza W."/>
        </authorList>
    </citation>
    <scope>NUCLEOTIDE SEQUENCE [LARGE SCALE GENOMIC DNA]</scope>
    <source>
        <strain evidence="9">K</strain>
    </source>
</reference>
<dbReference type="GeneID" id="94833578"/>
<dbReference type="PANTHER" id="PTHR24346:SF30">
    <property type="entry name" value="MATERNAL EMBRYONIC LEUCINE ZIPPER KINASE"/>
    <property type="match status" value="1"/>
</dbReference>
<dbReference type="GO" id="GO:0004674">
    <property type="term" value="F:protein serine/threonine kinase activity"/>
    <property type="evidence" value="ECO:0007669"/>
    <property type="project" value="UniProtKB-KW"/>
</dbReference>
<dbReference type="RefSeq" id="XP_068366647.1">
    <property type="nucleotide sequence ID" value="XM_068498874.1"/>
</dbReference>
<dbReference type="InterPro" id="IPR000719">
    <property type="entry name" value="Prot_kinase_dom"/>
</dbReference>
<keyword evidence="2 6" id="KW-0547">Nucleotide-binding</keyword>
<dbReference type="PROSITE" id="PS50011">
    <property type="entry name" value="PROTEIN_KINASE_DOM"/>
    <property type="match status" value="1"/>
</dbReference>
<dbReference type="EMBL" id="MLAK01000510">
    <property type="protein sequence ID" value="OHT13511.1"/>
    <property type="molecule type" value="Genomic_DNA"/>
</dbReference>
<protein>
    <recommendedName>
        <fullName evidence="1">non-specific serine/threonine protein kinase</fullName>
        <ecNumber evidence="1">2.7.11.1</ecNumber>
    </recommendedName>
</protein>
<evidence type="ECO:0000256" key="2">
    <source>
        <dbReference type="ARBA" id="ARBA00022741"/>
    </source>
</evidence>
<dbReference type="OrthoDB" id="193931at2759"/>
<keyword evidence="9" id="KW-0808">Transferase</keyword>
<evidence type="ECO:0000256" key="1">
    <source>
        <dbReference type="ARBA" id="ARBA00012513"/>
    </source>
</evidence>